<dbReference type="Proteomes" id="UP000233524">
    <property type="component" value="Unassembled WGS sequence"/>
</dbReference>
<feature type="compositionally biased region" description="Polar residues" evidence="1">
    <location>
        <begin position="36"/>
        <end position="53"/>
    </location>
</feature>
<dbReference type="InParanoid" id="A0A2N3N9R5"/>
<dbReference type="AlphaFoldDB" id="A0A2N3N9R5"/>
<dbReference type="OrthoDB" id="5226655at2759"/>
<feature type="region of interest" description="Disordered" evidence="1">
    <location>
        <begin position="166"/>
        <end position="212"/>
    </location>
</feature>
<sequence>MNYSNLPEVVPDTAPEALSQAEAYDRAGSDVRDQKYTVQGANSGSSAPDSTPTPFHPSSVSPSTPAPPYKPPLSDFQAGNYPESMGGGAGVAVVDWENSQRQPGSGVQDVGSQPPSTKDDGRRICGLKRKIFFIILALILVVIAVAVGGGVGGAAAAKNKAEKASEEAEAADDSSTPSVTADTAENTASRASTTSPSTTSAPTKTSASTSASATTTSSESIFDLVYSFEAHSGTEYTGRSTVLRGEPGFIDLPFNVTSYKWDPNKSDCCITFCQGNSKSVGWRCTKFDREVSTAPFDRLFIGCGKDAAEENSRCSS</sequence>
<feature type="compositionally biased region" description="Basic and acidic residues" evidence="1">
    <location>
        <begin position="23"/>
        <end position="35"/>
    </location>
</feature>
<dbReference type="VEuPathDB" id="FungiDB:jhhlp_003768"/>
<protein>
    <submittedName>
        <fullName evidence="3">Uncharacterized protein</fullName>
    </submittedName>
</protein>
<gene>
    <name evidence="3" type="ORF">jhhlp_003768</name>
</gene>
<organism evidence="3 4">
    <name type="scientific">Lomentospora prolificans</name>
    <dbReference type="NCBI Taxonomy" id="41688"/>
    <lineage>
        <taxon>Eukaryota</taxon>
        <taxon>Fungi</taxon>
        <taxon>Dikarya</taxon>
        <taxon>Ascomycota</taxon>
        <taxon>Pezizomycotina</taxon>
        <taxon>Sordariomycetes</taxon>
        <taxon>Hypocreomycetidae</taxon>
        <taxon>Microascales</taxon>
        <taxon>Microascaceae</taxon>
        <taxon>Lomentospora</taxon>
    </lineage>
</organism>
<reference evidence="3 4" key="1">
    <citation type="journal article" date="2017" name="G3 (Bethesda)">
        <title>First Draft Genome Sequence of the Pathogenic Fungus Lomentospora prolificans (Formerly Scedosporium prolificans).</title>
        <authorList>
            <person name="Luo R."/>
            <person name="Zimin A."/>
            <person name="Workman R."/>
            <person name="Fan Y."/>
            <person name="Pertea G."/>
            <person name="Grossman N."/>
            <person name="Wear M.P."/>
            <person name="Jia B."/>
            <person name="Miller H."/>
            <person name="Casadevall A."/>
            <person name="Timp W."/>
            <person name="Zhang S.X."/>
            <person name="Salzberg S.L."/>
        </authorList>
    </citation>
    <scope>NUCLEOTIDE SEQUENCE [LARGE SCALE GENOMIC DNA]</scope>
    <source>
        <strain evidence="3 4">JHH-5317</strain>
    </source>
</reference>
<proteinExistence type="predicted"/>
<dbReference type="EMBL" id="NLAX01000010">
    <property type="protein sequence ID" value="PKS09154.1"/>
    <property type="molecule type" value="Genomic_DNA"/>
</dbReference>
<feature type="compositionally biased region" description="Polar residues" evidence="1">
    <location>
        <begin position="173"/>
        <end position="186"/>
    </location>
</feature>
<feature type="compositionally biased region" description="Low complexity" evidence="1">
    <location>
        <begin position="187"/>
        <end position="212"/>
    </location>
</feature>
<evidence type="ECO:0000256" key="1">
    <source>
        <dbReference type="SAM" id="MobiDB-lite"/>
    </source>
</evidence>
<feature type="transmembrane region" description="Helical" evidence="2">
    <location>
        <begin position="131"/>
        <end position="157"/>
    </location>
</feature>
<evidence type="ECO:0000313" key="3">
    <source>
        <dbReference type="EMBL" id="PKS09154.1"/>
    </source>
</evidence>
<keyword evidence="2" id="KW-1133">Transmembrane helix</keyword>
<keyword evidence="2" id="KW-0812">Transmembrane</keyword>
<keyword evidence="2" id="KW-0472">Membrane</keyword>
<feature type="region of interest" description="Disordered" evidence="1">
    <location>
        <begin position="23"/>
        <end position="122"/>
    </location>
</feature>
<keyword evidence="4" id="KW-1185">Reference proteome</keyword>
<evidence type="ECO:0000256" key="2">
    <source>
        <dbReference type="SAM" id="Phobius"/>
    </source>
</evidence>
<name>A0A2N3N9R5_9PEZI</name>
<evidence type="ECO:0000313" key="4">
    <source>
        <dbReference type="Proteomes" id="UP000233524"/>
    </source>
</evidence>
<dbReference type="STRING" id="41688.A0A2N3N9R5"/>
<feature type="compositionally biased region" description="Polar residues" evidence="1">
    <location>
        <begin position="97"/>
        <end position="116"/>
    </location>
</feature>
<accession>A0A2N3N9R5</accession>
<comment type="caution">
    <text evidence="3">The sequence shown here is derived from an EMBL/GenBank/DDBJ whole genome shotgun (WGS) entry which is preliminary data.</text>
</comment>